<accession>A0ABW2L3G4</accession>
<evidence type="ECO:0000313" key="3">
    <source>
        <dbReference type="Proteomes" id="UP001596472"/>
    </source>
</evidence>
<comment type="caution">
    <text evidence="2">The sequence shown here is derived from an EMBL/GenBank/DDBJ whole genome shotgun (WGS) entry which is preliminary data.</text>
</comment>
<dbReference type="Gene3D" id="2.160.20.10">
    <property type="entry name" value="Single-stranded right-handed beta-helix, Pectin lyase-like"/>
    <property type="match status" value="1"/>
</dbReference>
<gene>
    <name evidence="2" type="ORF">ACFQY0_02765</name>
</gene>
<name>A0ABW2L3G4_9BACT</name>
<dbReference type="InterPro" id="IPR011050">
    <property type="entry name" value="Pectin_lyase_fold/virulence"/>
</dbReference>
<dbReference type="RefSeq" id="WP_379708850.1">
    <property type="nucleotide sequence ID" value="NZ_JBHTBS010000001.1"/>
</dbReference>
<dbReference type="SUPFAM" id="SSF51126">
    <property type="entry name" value="Pectin lyase-like"/>
    <property type="match status" value="1"/>
</dbReference>
<feature type="chain" id="PRO_5046046738" evidence="1">
    <location>
        <begin position="34"/>
        <end position="392"/>
    </location>
</feature>
<proteinExistence type="predicted"/>
<feature type="signal peptide" evidence="1">
    <location>
        <begin position="1"/>
        <end position="33"/>
    </location>
</feature>
<dbReference type="Proteomes" id="UP001596472">
    <property type="component" value="Unassembled WGS sequence"/>
</dbReference>
<evidence type="ECO:0000256" key="1">
    <source>
        <dbReference type="SAM" id="SignalP"/>
    </source>
</evidence>
<keyword evidence="3" id="KW-1185">Reference proteome</keyword>
<dbReference type="InterPro" id="IPR012334">
    <property type="entry name" value="Pectin_lyas_fold"/>
</dbReference>
<sequence>MISRTLDSLTARLLAMGQIGAAMLMALSPPADAETLRWNVREQYGITAEGIKKAIDRAKRHFRKAPNDHIILEFDEGRFHLRGNDSDHGTIDLSGVRPGPEGRLIFQGAGMERTVLVFSDTIHAISGRSVFRVTMADMHMTRQNYTVSQGTVVEAGMGQVVLEIQDGFPSPADIFNPESDQGRYLRRYTNSKSDPKLVVKDNAQLAWTEAIPLGDKRWQINLRKKNLKPNYSPGDLIGIKSKHGGQTYWLMGGSDFLFRSVKWTHKTRGVFRGGFDRIQIIDCVTDRAAPIAGQTPCLASPGGGPQIGQPWDPPTTGNIVRDCRFIASGDDAVAFFHATGEISGCYIQDAFARGILASNSPKAVIKDNTLIRCPVQRSKDHALPKDLSELVE</sequence>
<reference evidence="3" key="1">
    <citation type="journal article" date="2019" name="Int. J. Syst. Evol. Microbiol.">
        <title>The Global Catalogue of Microorganisms (GCM) 10K type strain sequencing project: providing services to taxonomists for standard genome sequencing and annotation.</title>
        <authorList>
            <consortium name="The Broad Institute Genomics Platform"/>
            <consortium name="The Broad Institute Genome Sequencing Center for Infectious Disease"/>
            <person name="Wu L."/>
            <person name="Ma J."/>
        </authorList>
    </citation>
    <scope>NUCLEOTIDE SEQUENCE [LARGE SCALE GENOMIC DNA]</scope>
    <source>
        <strain evidence="3">CGMCC 4.1467</strain>
    </source>
</reference>
<organism evidence="2 3">
    <name type="scientific">Haloferula chungangensis</name>
    <dbReference type="NCBI Taxonomy" id="1048331"/>
    <lineage>
        <taxon>Bacteria</taxon>
        <taxon>Pseudomonadati</taxon>
        <taxon>Verrucomicrobiota</taxon>
        <taxon>Verrucomicrobiia</taxon>
        <taxon>Verrucomicrobiales</taxon>
        <taxon>Verrucomicrobiaceae</taxon>
        <taxon>Haloferula</taxon>
    </lineage>
</organism>
<keyword evidence="1" id="KW-0732">Signal</keyword>
<protein>
    <submittedName>
        <fullName evidence="2">Right-handed parallel beta-helix repeat-containing protein</fullName>
    </submittedName>
</protein>
<evidence type="ECO:0000313" key="2">
    <source>
        <dbReference type="EMBL" id="MFC7336086.1"/>
    </source>
</evidence>
<dbReference type="EMBL" id="JBHTBS010000001">
    <property type="protein sequence ID" value="MFC7336086.1"/>
    <property type="molecule type" value="Genomic_DNA"/>
</dbReference>